<protein>
    <recommendedName>
        <fullName evidence="2">Bacteriophage Gp15 protein</fullName>
    </recommendedName>
</protein>
<organism evidence="1">
    <name type="scientific">Siphoviridae sp. cthEJ2</name>
    <dbReference type="NCBI Taxonomy" id="2825612"/>
    <lineage>
        <taxon>Viruses</taxon>
        <taxon>Duplodnaviria</taxon>
        <taxon>Heunggongvirae</taxon>
        <taxon>Uroviricota</taxon>
        <taxon>Caudoviricetes</taxon>
    </lineage>
</organism>
<sequence>MPCSSWRHTHCRSPQSAMSNLLLDELPTRWHGHEIVPDFRPMVWLVNSYVRGQTGDDPIGFAVSALWRFYKDPHCFLNDPQKIIDAYGYMIEFYKAGEKAAESAAAESSTAPSSGLAFDYQCDAGYIVAAFQQAYGIDLTREKVHWFRFRALFAALPEETLMAKIMSWRTMDLSEYEGSMRDRYADLQERFALPSELRGGAARVVSVEEHDAAFLARFRH</sequence>
<dbReference type="EMBL" id="BK016255">
    <property type="protein sequence ID" value="DAG05313.1"/>
    <property type="molecule type" value="Genomic_DNA"/>
</dbReference>
<dbReference type="Pfam" id="PF06854">
    <property type="entry name" value="Phage_Gp15"/>
    <property type="match status" value="1"/>
</dbReference>
<reference evidence="1" key="1">
    <citation type="journal article" date="2021" name="Proc. Natl. Acad. Sci. U.S.A.">
        <title>A Catalog of Tens of Thousands of Viruses from Human Metagenomes Reveals Hidden Associations with Chronic Diseases.</title>
        <authorList>
            <person name="Tisza M.J."/>
            <person name="Buck C.B."/>
        </authorList>
    </citation>
    <scope>NUCLEOTIDE SEQUENCE</scope>
    <source>
        <strain evidence="1">CthEJ2</strain>
    </source>
</reference>
<dbReference type="InterPro" id="IPR009660">
    <property type="entry name" value="Phage_A500_Gp15"/>
</dbReference>
<evidence type="ECO:0008006" key="2">
    <source>
        <dbReference type="Google" id="ProtNLM"/>
    </source>
</evidence>
<name>A0A8S5VEW3_9CAUD</name>
<accession>A0A8S5VEW3</accession>
<proteinExistence type="predicted"/>
<evidence type="ECO:0000313" key="1">
    <source>
        <dbReference type="EMBL" id="DAG05313.1"/>
    </source>
</evidence>